<evidence type="ECO:0000256" key="3">
    <source>
        <dbReference type="ARBA" id="ARBA00022692"/>
    </source>
</evidence>
<keyword evidence="2" id="KW-1134">Transmembrane beta strand</keyword>
<comment type="subcellular location">
    <subcellularLocation>
        <location evidence="1">Cell outer membrane</location>
        <topology evidence="1">Multi-pass membrane protein</topology>
    </subcellularLocation>
</comment>
<dbReference type="EMBL" id="JAAQYP010000004">
    <property type="protein sequence ID" value="NNA94240.1"/>
    <property type="molecule type" value="Genomic_DNA"/>
</dbReference>
<dbReference type="Pfam" id="PF04575">
    <property type="entry name" value="SlipAM"/>
    <property type="match status" value="1"/>
</dbReference>
<reference evidence="11 12" key="1">
    <citation type="journal article" date="2020" name="Front. Microbiol.">
        <title>Genetic Organization of the aprX-lipA2 Operon Affects the Proteolytic Potential of Pseudomonas Species in Milk.</title>
        <authorList>
            <person name="Maier C."/>
            <person name="Huptas C."/>
            <person name="von Neubeck M."/>
            <person name="Scherer S."/>
            <person name="Wenning M."/>
            <person name="Lucking G."/>
        </authorList>
    </citation>
    <scope>NUCLEOTIDE SEQUENCE [LARGE SCALE GENOMIC DNA]</scope>
    <source>
        <strain evidence="11 12">G4779</strain>
    </source>
</reference>
<evidence type="ECO:0000259" key="10">
    <source>
        <dbReference type="Pfam" id="PF24575"/>
    </source>
</evidence>
<dbReference type="Gene3D" id="1.25.40.10">
    <property type="entry name" value="Tetratricopeptide repeat domain"/>
    <property type="match status" value="1"/>
</dbReference>
<evidence type="ECO:0000256" key="5">
    <source>
        <dbReference type="ARBA" id="ARBA00023136"/>
    </source>
</evidence>
<dbReference type="InterPro" id="IPR057556">
    <property type="entry name" value="TPR_Slam"/>
</dbReference>
<evidence type="ECO:0000256" key="8">
    <source>
        <dbReference type="SAM" id="SignalP"/>
    </source>
</evidence>
<sequence>MPQPYCMRSLTLHVLPFFLLLSMAPRVFAADQDTRLRLNQTIEYRANQQERELLKDELPSDGAPPLLNIDGQTYSVGNNLDELGRAVYLSIERQQWPQARDYLRRYTALPGHDPMLTAYAKGGLARADGDLEQAESQYRQLLALQADFLPGRLELARVLFENRKDGESNSVFQQISSSLSPADAQAMGVGKTVDSFIQALDHREDWQGSLAIGPTWGYNLNQSPESEVTYRYVTPDETIYVKRSLPKAVSAHGADYEATLNKRVAISGHHGVFMRSLLYGQAYEKQSKYNEGTLINNAGYSYHDAKNQYALGPSFEFNTIGDNAMYSAWGLRGEWIHTLSATRMFKLEGEYKDMAYKHEINSNLDGGISSVYATLWQALPQRWTLFGGVDLSDRNTQDRTAAYLQKGLRLGVAKDFEVGVSAVLFASYRKRQYDAYSAIVDDRRNEKEQGYTFILRAPRLAVLDAVPSLTVKYNKVVSNVDWLYSYDKNSISLKLEKQF</sequence>
<accession>A0A7Y1MLA5</accession>
<dbReference type="SUPFAM" id="SSF48452">
    <property type="entry name" value="TPR-like"/>
    <property type="match status" value="1"/>
</dbReference>
<dbReference type="GO" id="GO:0009279">
    <property type="term" value="C:cell outer membrane"/>
    <property type="evidence" value="ECO:0007669"/>
    <property type="project" value="UniProtKB-SubCell"/>
</dbReference>
<keyword evidence="6" id="KW-0998">Cell outer membrane</keyword>
<feature type="domain" description="Surface lipoprotein assembly modifier N-terminal TPR repeats region" evidence="10">
    <location>
        <begin position="78"/>
        <end position="169"/>
    </location>
</feature>
<dbReference type="AlphaFoldDB" id="A0A7Y1MLA5"/>
<comment type="caution">
    <text evidence="11">The sequence shown here is derived from an EMBL/GenBank/DDBJ whole genome shotgun (WGS) entry which is preliminary data.</text>
</comment>
<feature type="chain" id="PRO_5031397835" evidence="8">
    <location>
        <begin position="30"/>
        <end position="499"/>
    </location>
</feature>
<protein>
    <submittedName>
        <fullName evidence="11">DUF560 domain-containing protein</fullName>
    </submittedName>
</protein>
<keyword evidence="5" id="KW-0472">Membrane</keyword>
<proteinExistence type="inferred from homology"/>
<feature type="domain" description="Surface lipoprotein assembly modifier C-terminal" evidence="9">
    <location>
        <begin position="206"/>
        <end position="499"/>
    </location>
</feature>
<feature type="signal peptide" evidence="8">
    <location>
        <begin position="1"/>
        <end position="29"/>
    </location>
</feature>
<keyword evidence="3" id="KW-0812">Transmembrane</keyword>
<dbReference type="Pfam" id="PF24575">
    <property type="entry name" value="TPR_Slam"/>
    <property type="match status" value="1"/>
</dbReference>
<dbReference type="Proteomes" id="UP000542111">
    <property type="component" value="Unassembled WGS sequence"/>
</dbReference>
<organism evidence="11 12">
    <name type="scientific">Pseudomonas gessardii</name>
    <dbReference type="NCBI Taxonomy" id="78544"/>
    <lineage>
        <taxon>Bacteria</taxon>
        <taxon>Pseudomonadati</taxon>
        <taxon>Pseudomonadota</taxon>
        <taxon>Gammaproteobacteria</taxon>
        <taxon>Pseudomonadales</taxon>
        <taxon>Pseudomonadaceae</taxon>
        <taxon>Pseudomonas</taxon>
    </lineage>
</organism>
<dbReference type="InterPro" id="IPR011990">
    <property type="entry name" value="TPR-like_helical_dom_sf"/>
</dbReference>
<name>A0A7Y1MLA5_9PSED</name>
<evidence type="ECO:0000256" key="2">
    <source>
        <dbReference type="ARBA" id="ARBA00022452"/>
    </source>
</evidence>
<evidence type="ECO:0000256" key="6">
    <source>
        <dbReference type="ARBA" id="ARBA00023237"/>
    </source>
</evidence>
<gene>
    <name evidence="11" type="ORF">HBO33_03605</name>
</gene>
<evidence type="ECO:0000313" key="12">
    <source>
        <dbReference type="Proteomes" id="UP000542111"/>
    </source>
</evidence>
<evidence type="ECO:0000313" key="11">
    <source>
        <dbReference type="EMBL" id="NNA94240.1"/>
    </source>
</evidence>
<evidence type="ECO:0000256" key="1">
    <source>
        <dbReference type="ARBA" id="ARBA00004571"/>
    </source>
</evidence>
<comment type="similarity">
    <text evidence="7">Belongs to the Slam family.</text>
</comment>
<dbReference type="InterPro" id="IPR007655">
    <property type="entry name" value="Slam_C"/>
</dbReference>
<keyword evidence="4 8" id="KW-0732">Signal</keyword>
<evidence type="ECO:0000256" key="7">
    <source>
        <dbReference type="ARBA" id="ARBA00023609"/>
    </source>
</evidence>
<evidence type="ECO:0000259" key="9">
    <source>
        <dbReference type="Pfam" id="PF04575"/>
    </source>
</evidence>
<evidence type="ECO:0000256" key="4">
    <source>
        <dbReference type="ARBA" id="ARBA00022729"/>
    </source>
</evidence>